<organism evidence="1 2">
    <name type="scientific">Phakopsora pachyrhizi</name>
    <name type="common">Asian soybean rust disease fungus</name>
    <dbReference type="NCBI Taxonomy" id="170000"/>
    <lineage>
        <taxon>Eukaryota</taxon>
        <taxon>Fungi</taxon>
        <taxon>Dikarya</taxon>
        <taxon>Basidiomycota</taxon>
        <taxon>Pucciniomycotina</taxon>
        <taxon>Pucciniomycetes</taxon>
        <taxon>Pucciniales</taxon>
        <taxon>Phakopsoraceae</taxon>
        <taxon>Phakopsora</taxon>
    </lineage>
</organism>
<comment type="caution">
    <text evidence="1">The sequence shown here is derived from an EMBL/GenBank/DDBJ whole genome shotgun (WGS) entry which is preliminary data.</text>
</comment>
<dbReference type="AlphaFoldDB" id="A0AAV0BHQ5"/>
<sequence length="68" mass="7766">DIKGQLLDLGILEVLIPLTNSISVEVQGNSLAEIENLSSKFKEIFFIKKIWDDYSAFSMVWDSPEWGF</sequence>
<keyword evidence="2" id="KW-1185">Reference proteome</keyword>
<accession>A0AAV0BHQ5</accession>
<dbReference type="EMBL" id="CALTRL010005731">
    <property type="protein sequence ID" value="CAH7685603.1"/>
    <property type="molecule type" value="Genomic_DNA"/>
</dbReference>
<protein>
    <submittedName>
        <fullName evidence="1">Uncharacterized protein</fullName>
    </submittedName>
</protein>
<reference evidence="1" key="1">
    <citation type="submission" date="2022-06" db="EMBL/GenBank/DDBJ databases">
        <authorList>
            <consortium name="SYNGENTA / RWTH Aachen University"/>
        </authorList>
    </citation>
    <scope>NUCLEOTIDE SEQUENCE</scope>
</reference>
<dbReference type="Proteomes" id="UP001153365">
    <property type="component" value="Unassembled WGS sequence"/>
</dbReference>
<proteinExistence type="predicted"/>
<gene>
    <name evidence="1" type="ORF">PPACK8108_LOCUS20161</name>
</gene>
<feature type="non-terminal residue" evidence="1">
    <location>
        <position position="1"/>
    </location>
</feature>
<name>A0AAV0BHQ5_PHAPC</name>
<feature type="non-terminal residue" evidence="1">
    <location>
        <position position="68"/>
    </location>
</feature>
<evidence type="ECO:0000313" key="1">
    <source>
        <dbReference type="EMBL" id="CAH7685603.1"/>
    </source>
</evidence>
<evidence type="ECO:0000313" key="2">
    <source>
        <dbReference type="Proteomes" id="UP001153365"/>
    </source>
</evidence>